<dbReference type="RefSeq" id="WP_280952715.1">
    <property type="nucleotide sequence ID" value="NZ_OBQD01000064.1"/>
</dbReference>
<dbReference type="Proteomes" id="UP000219167">
    <property type="component" value="Unassembled WGS sequence"/>
</dbReference>
<evidence type="ECO:0008006" key="4">
    <source>
        <dbReference type="Google" id="ProtNLM"/>
    </source>
</evidence>
<evidence type="ECO:0000313" key="2">
    <source>
        <dbReference type="EMBL" id="SOC48424.1"/>
    </source>
</evidence>
<dbReference type="AlphaFoldDB" id="A0A285V2Q9"/>
<proteinExistence type="predicted"/>
<keyword evidence="1" id="KW-0812">Transmembrane</keyword>
<keyword evidence="1" id="KW-1133">Transmembrane helix</keyword>
<organism evidence="2 3">
    <name type="scientific">Rhizobium subbaraonis</name>
    <dbReference type="NCBI Taxonomy" id="908946"/>
    <lineage>
        <taxon>Bacteria</taxon>
        <taxon>Pseudomonadati</taxon>
        <taxon>Pseudomonadota</taxon>
        <taxon>Alphaproteobacteria</taxon>
        <taxon>Hyphomicrobiales</taxon>
        <taxon>Rhizobiaceae</taxon>
        <taxon>Rhizobium/Agrobacterium group</taxon>
        <taxon>Rhizobium</taxon>
    </lineage>
</organism>
<keyword evidence="3" id="KW-1185">Reference proteome</keyword>
<keyword evidence="1" id="KW-0472">Membrane</keyword>
<sequence length="42" mass="4488">MISNIIAWSARNLVLIIVAAALSIAAGIYCPTSAPMRQTWLS</sequence>
<accession>A0A285V2Q9</accession>
<evidence type="ECO:0000313" key="3">
    <source>
        <dbReference type="Proteomes" id="UP000219167"/>
    </source>
</evidence>
<protein>
    <recommendedName>
        <fullName evidence="4">AcrB/AcrD/AcrF family protein</fullName>
    </recommendedName>
</protein>
<reference evidence="2 3" key="1">
    <citation type="submission" date="2017-08" db="EMBL/GenBank/DDBJ databases">
        <authorList>
            <person name="de Groot N.N."/>
        </authorList>
    </citation>
    <scope>NUCLEOTIDE SEQUENCE [LARGE SCALE GENOMIC DNA]</scope>
    <source>
        <strain evidence="2 3">JC85</strain>
    </source>
</reference>
<name>A0A285V2Q9_9HYPH</name>
<dbReference type="EMBL" id="OBQD01000064">
    <property type="protein sequence ID" value="SOC48424.1"/>
    <property type="molecule type" value="Genomic_DNA"/>
</dbReference>
<gene>
    <name evidence="2" type="ORF">SAMN05892877_1641</name>
</gene>
<feature type="transmembrane region" description="Helical" evidence="1">
    <location>
        <begin position="12"/>
        <end position="34"/>
    </location>
</feature>
<evidence type="ECO:0000256" key="1">
    <source>
        <dbReference type="SAM" id="Phobius"/>
    </source>
</evidence>